<gene>
    <name evidence="1" type="ORF">TNCT_648601</name>
</gene>
<dbReference type="AlphaFoldDB" id="A0A8X6F701"/>
<evidence type="ECO:0008006" key="3">
    <source>
        <dbReference type="Google" id="ProtNLM"/>
    </source>
</evidence>
<sequence>MDLGQAFHRDRFLAHSFFFLYMNTVDDDIVNEAKITCYYDDIAIWNSHTDISVSKNVLNENLSHIEDCAKQLKLRINLDKPNTVYFLLRGGIGPPFLPN</sequence>
<name>A0A8X6F701_TRICU</name>
<dbReference type="EMBL" id="BMAO01031136">
    <property type="protein sequence ID" value="GFQ72668.1"/>
    <property type="molecule type" value="Genomic_DNA"/>
</dbReference>
<protein>
    <recommendedName>
        <fullName evidence="3">Reverse transcriptase domain-containing protein</fullName>
    </recommendedName>
</protein>
<evidence type="ECO:0000313" key="2">
    <source>
        <dbReference type="Proteomes" id="UP000887116"/>
    </source>
</evidence>
<dbReference type="Proteomes" id="UP000887116">
    <property type="component" value="Unassembled WGS sequence"/>
</dbReference>
<evidence type="ECO:0000313" key="1">
    <source>
        <dbReference type="EMBL" id="GFQ72668.1"/>
    </source>
</evidence>
<comment type="caution">
    <text evidence="1">The sequence shown here is derived from an EMBL/GenBank/DDBJ whole genome shotgun (WGS) entry which is preliminary data.</text>
</comment>
<reference evidence="1" key="1">
    <citation type="submission" date="2020-07" db="EMBL/GenBank/DDBJ databases">
        <title>Multicomponent nature underlies the extraordinary mechanical properties of spider dragline silk.</title>
        <authorList>
            <person name="Kono N."/>
            <person name="Nakamura H."/>
            <person name="Mori M."/>
            <person name="Yoshida Y."/>
            <person name="Ohtoshi R."/>
            <person name="Malay A.D."/>
            <person name="Moran D.A.P."/>
            <person name="Tomita M."/>
            <person name="Numata K."/>
            <person name="Arakawa K."/>
        </authorList>
    </citation>
    <scope>NUCLEOTIDE SEQUENCE</scope>
</reference>
<organism evidence="1 2">
    <name type="scientific">Trichonephila clavata</name>
    <name type="common">Joro spider</name>
    <name type="synonym">Nephila clavata</name>
    <dbReference type="NCBI Taxonomy" id="2740835"/>
    <lineage>
        <taxon>Eukaryota</taxon>
        <taxon>Metazoa</taxon>
        <taxon>Ecdysozoa</taxon>
        <taxon>Arthropoda</taxon>
        <taxon>Chelicerata</taxon>
        <taxon>Arachnida</taxon>
        <taxon>Araneae</taxon>
        <taxon>Araneomorphae</taxon>
        <taxon>Entelegynae</taxon>
        <taxon>Araneoidea</taxon>
        <taxon>Nephilidae</taxon>
        <taxon>Trichonephila</taxon>
    </lineage>
</organism>
<keyword evidence="2" id="KW-1185">Reference proteome</keyword>
<accession>A0A8X6F701</accession>
<proteinExistence type="predicted"/>